<accession>A8RCP5</accession>
<dbReference type="CDD" id="cd00609">
    <property type="entry name" value="AAT_like"/>
    <property type="match status" value="1"/>
</dbReference>
<dbReference type="STRING" id="428127.EUBDOL_01466"/>
<keyword evidence="4" id="KW-0456">Lyase</keyword>
<keyword evidence="3" id="KW-0663">Pyridoxal phosphate</keyword>
<evidence type="ECO:0000313" key="7">
    <source>
        <dbReference type="EMBL" id="EDP10867.1"/>
    </source>
</evidence>
<dbReference type="GO" id="GO:0047804">
    <property type="term" value="F:cysteine-S-conjugate beta-lyase activity"/>
    <property type="evidence" value="ECO:0007669"/>
    <property type="project" value="UniProtKB-EC"/>
</dbReference>
<dbReference type="SUPFAM" id="SSF53383">
    <property type="entry name" value="PLP-dependent transferases"/>
    <property type="match status" value="1"/>
</dbReference>
<dbReference type="HOGENOM" id="CLU_017584_15_0_9"/>
<keyword evidence="7" id="KW-0808">Transferase</keyword>
<dbReference type="InterPro" id="IPR015421">
    <property type="entry name" value="PyrdxlP-dep_Trfase_major"/>
</dbReference>
<dbReference type="EMBL" id="ABAW02000021">
    <property type="protein sequence ID" value="EDP10867.1"/>
    <property type="molecule type" value="Genomic_DNA"/>
</dbReference>
<protein>
    <recommendedName>
        <fullName evidence="2">cysteine-S-conjugate beta-lyase</fullName>
        <ecNumber evidence="2">4.4.1.13</ecNumber>
    </recommendedName>
</protein>
<reference evidence="7 8" key="2">
    <citation type="submission" date="2007-09" db="EMBL/GenBank/DDBJ databases">
        <authorList>
            <person name="Fulton L."/>
            <person name="Clifton S."/>
            <person name="Fulton B."/>
            <person name="Xu J."/>
            <person name="Minx P."/>
            <person name="Pepin K.H."/>
            <person name="Johnson M."/>
            <person name="Thiruvilangam P."/>
            <person name="Bhonagiri V."/>
            <person name="Nash W.E."/>
            <person name="Mardis E.R."/>
            <person name="Wilson R.K."/>
        </authorList>
    </citation>
    <scope>NUCLEOTIDE SEQUENCE [LARGE SCALE GENOMIC DNA]</scope>
    <source>
        <strain evidence="7 8">DSM 3991</strain>
    </source>
</reference>
<dbReference type="NCBIfam" id="TIGR04350">
    <property type="entry name" value="C_S_lyase_PatB"/>
    <property type="match status" value="1"/>
</dbReference>
<evidence type="ECO:0000256" key="3">
    <source>
        <dbReference type="ARBA" id="ARBA00022898"/>
    </source>
</evidence>
<dbReference type="Pfam" id="PF00155">
    <property type="entry name" value="Aminotran_1_2"/>
    <property type="match status" value="1"/>
</dbReference>
<dbReference type="PANTHER" id="PTHR43525">
    <property type="entry name" value="PROTEIN MALY"/>
    <property type="match status" value="1"/>
</dbReference>
<dbReference type="InterPro" id="IPR015422">
    <property type="entry name" value="PyrdxlP-dep_Trfase_small"/>
</dbReference>
<dbReference type="PANTHER" id="PTHR43525:SF1">
    <property type="entry name" value="PROTEIN MALY"/>
    <property type="match status" value="1"/>
</dbReference>
<dbReference type="Proteomes" id="UP000004090">
    <property type="component" value="Unassembled WGS sequence"/>
</dbReference>
<dbReference type="GO" id="GO:0008483">
    <property type="term" value="F:transaminase activity"/>
    <property type="evidence" value="ECO:0007669"/>
    <property type="project" value="UniProtKB-KW"/>
</dbReference>
<dbReference type="AlphaFoldDB" id="A8RCP5"/>
<dbReference type="InterPro" id="IPR015424">
    <property type="entry name" value="PyrdxlP-dep_Trfase"/>
</dbReference>
<feature type="domain" description="Aminotransferase class I/classII large" evidence="6">
    <location>
        <begin position="40"/>
        <end position="387"/>
    </location>
</feature>
<comment type="similarity">
    <text evidence="5">Belongs to the class-II pyridoxal-phosphate-dependent aminotransferase family. MalY/PatB cystathionine beta-lyase subfamily.</text>
</comment>
<evidence type="ECO:0000256" key="2">
    <source>
        <dbReference type="ARBA" id="ARBA00012224"/>
    </source>
</evidence>
<evidence type="ECO:0000256" key="5">
    <source>
        <dbReference type="ARBA" id="ARBA00037974"/>
    </source>
</evidence>
<dbReference type="InterPro" id="IPR051798">
    <property type="entry name" value="Class-II_PLP-Dep_Aminotrans"/>
</dbReference>
<comment type="cofactor">
    <cofactor evidence="1">
        <name>pyridoxal 5'-phosphate</name>
        <dbReference type="ChEBI" id="CHEBI:597326"/>
    </cofactor>
</comment>
<dbReference type="Gene3D" id="3.90.1150.10">
    <property type="entry name" value="Aspartate Aminotransferase, domain 1"/>
    <property type="match status" value="1"/>
</dbReference>
<evidence type="ECO:0000256" key="1">
    <source>
        <dbReference type="ARBA" id="ARBA00001933"/>
    </source>
</evidence>
<dbReference type="GO" id="GO:0030170">
    <property type="term" value="F:pyridoxal phosphate binding"/>
    <property type="evidence" value="ECO:0007669"/>
    <property type="project" value="InterPro"/>
</dbReference>
<keyword evidence="7" id="KW-0032">Aminotransferase</keyword>
<evidence type="ECO:0000256" key="4">
    <source>
        <dbReference type="ARBA" id="ARBA00023239"/>
    </source>
</evidence>
<sequence length="410" mass="47102">MGPMKIYDFDTPINRKNTQCIKWDQSFESTVDTQYPLWVADMDFACCDAIVEALKKRVEQQIYGYNTGFDAQYRQVVCDWFARRFDWKINPSDIFYAGGVVPAIAYLIEILSVEGDGIVIQTPVYYPFRKKIEATKRKVVENPLQNENGYYTMNFEELDHLLGRDDVKGMILCSPHNPVGRVWKQEELSMVLKLIKKHQKWIISDEIHGDLIRHHHRQLPLAKLGADMCDQIITCTAPSKSFNLAGLQNSNIIISNKEYQQRWKKYVLQRLSLSGPNSFALSATMAAYTQGEEWLNQLNAYLDTTIVEVTSYLKKQLPKAIVSPCEGTYLLWVDVRGYCKDQERLEKAMLQAGLILDEGYLFGIAGSGFERINVACPRAFLMEAMERFVAVVKSLDIDSNKRNRYDYGVC</sequence>
<dbReference type="InterPro" id="IPR027619">
    <property type="entry name" value="C-S_lyase_PatB-like"/>
</dbReference>
<gene>
    <name evidence="7" type="ORF">EUBDOL_01466</name>
</gene>
<name>A8RCP5_9FIRM</name>
<dbReference type="Gene3D" id="3.40.640.10">
    <property type="entry name" value="Type I PLP-dependent aspartate aminotransferase-like (Major domain)"/>
    <property type="match status" value="1"/>
</dbReference>
<dbReference type="eggNOG" id="COG1168">
    <property type="taxonomic scope" value="Bacteria"/>
</dbReference>
<dbReference type="EC" id="4.4.1.13" evidence="2"/>
<proteinExistence type="inferred from homology"/>
<comment type="caution">
    <text evidence="7">The sequence shown here is derived from an EMBL/GenBank/DDBJ whole genome shotgun (WGS) entry which is preliminary data.</text>
</comment>
<dbReference type="InterPro" id="IPR004839">
    <property type="entry name" value="Aminotransferase_I/II_large"/>
</dbReference>
<evidence type="ECO:0000313" key="8">
    <source>
        <dbReference type="Proteomes" id="UP000004090"/>
    </source>
</evidence>
<organism evidence="7 8">
    <name type="scientific">Amedibacillus dolichus DSM 3991</name>
    <dbReference type="NCBI Taxonomy" id="428127"/>
    <lineage>
        <taxon>Bacteria</taxon>
        <taxon>Bacillati</taxon>
        <taxon>Bacillota</taxon>
        <taxon>Erysipelotrichia</taxon>
        <taxon>Erysipelotrichales</taxon>
        <taxon>Erysipelotrichaceae</taxon>
        <taxon>Amedibacillus</taxon>
    </lineage>
</organism>
<reference evidence="7 8" key="1">
    <citation type="submission" date="2007-09" db="EMBL/GenBank/DDBJ databases">
        <title>Draft genome sequence of Eubacterium dolichum (DSM 3991).</title>
        <authorList>
            <person name="Sudarsanam P."/>
            <person name="Ley R."/>
            <person name="Guruge J."/>
            <person name="Turnbaugh P.J."/>
            <person name="Mahowald M."/>
            <person name="Liep D."/>
            <person name="Gordon J."/>
        </authorList>
    </citation>
    <scope>NUCLEOTIDE SEQUENCE [LARGE SCALE GENOMIC DNA]</scope>
    <source>
        <strain evidence="7 8">DSM 3991</strain>
    </source>
</reference>
<evidence type="ECO:0000259" key="6">
    <source>
        <dbReference type="Pfam" id="PF00155"/>
    </source>
</evidence>